<keyword evidence="2" id="KW-1185">Reference proteome</keyword>
<feature type="non-terminal residue" evidence="1">
    <location>
        <position position="200"/>
    </location>
</feature>
<evidence type="ECO:0000313" key="1">
    <source>
        <dbReference type="EMBL" id="RCI00201.1"/>
    </source>
</evidence>
<sequence>MFLRDKEELGILDSLLPRNTLFLLDLFFAFAPLFSTLAENSLATYAQRHQSLIHSSSFALPFNKKFMSRSNSAINKINTIHLLYAAIDKTPQNFYNMKFNPAACMVLTISVVMHYASIQRSPLHQIQVSDIMVYDHSVEIVLWKRTHSISKKLRSIQQRLFHGLAQRSIRVTFFFQRQVAIASPFNAVSSNMNIVFSFSS</sequence>
<reference evidence="1 2" key="1">
    <citation type="journal article" date="2018" name="G3 (Bethesda)">
        <title>Phylogenetic and Phylogenomic Definition of Rhizopus Species.</title>
        <authorList>
            <person name="Gryganskyi A.P."/>
            <person name="Golan J."/>
            <person name="Dolatabadi S."/>
            <person name="Mondo S."/>
            <person name="Robb S."/>
            <person name="Idnurm A."/>
            <person name="Muszewska A."/>
            <person name="Steczkiewicz K."/>
            <person name="Masonjones S."/>
            <person name="Liao H.L."/>
            <person name="Gajdeczka M.T."/>
            <person name="Anike F."/>
            <person name="Vuek A."/>
            <person name="Anishchenko I.M."/>
            <person name="Voigt K."/>
            <person name="de Hoog G.S."/>
            <person name="Smith M.E."/>
            <person name="Heitman J."/>
            <person name="Vilgalys R."/>
            <person name="Stajich J.E."/>
        </authorList>
    </citation>
    <scope>NUCLEOTIDE SEQUENCE [LARGE SCALE GENOMIC DNA]</scope>
    <source>
        <strain evidence="1 2">LSU 92-RS-03</strain>
    </source>
</reference>
<comment type="caution">
    <text evidence="1">The sequence shown here is derived from an EMBL/GenBank/DDBJ whole genome shotgun (WGS) entry which is preliminary data.</text>
</comment>
<organism evidence="1 2">
    <name type="scientific">Rhizopus stolonifer</name>
    <name type="common">Rhizopus nigricans</name>
    <dbReference type="NCBI Taxonomy" id="4846"/>
    <lineage>
        <taxon>Eukaryota</taxon>
        <taxon>Fungi</taxon>
        <taxon>Fungi incertae sedis</taxon>
        <taxon>Mucoromycota</taxon>
        <taxon>Mucoromycotina</taxon>
        <taxon>Mucoromycetes</taxon>
        <taxon>Mucorales</taxon>
        <taxon>Mucorineae</taxon>
        <taxon>Rhizopodaceae</taxon>
        <taxon>Rhizopus</taxon>
    </lineage>
</organism>
<dbReference type="EMBL" id="PJQM01001867">
    <property type="protein sequence ID" value="RCI00201.1"/>
    <property type="molecule type" value="Genomic_DNA"/>
</dbReference>
<dbReference type="Proteomes" id="UP000253551">
    <property type="component" value="Unassembled WGS sequence"/>
</dbReference>
<protein>
    <submittedName>
        <fullName evidence="1">Uncharacterized protein</fullName>
    </submittedName>
</protein>
<name>A0A367KDH9_RHIST</name>
<accession>A0A367KDH9</accession>
<evidence type="ECO:0000313" key="2">
    <source>
        <dbReference type="Proteomes" id="UP000253551"/>
    </source>
</evidence>
<gene>
    <name evidence="1" type="ORF">CU098_011866</name>
</gene>
<proteinExistence type="predicted"/>
<dbReference type="AlphaFoldDB" id="A0A367KDH9"/>